<feature type="domain" description="Peptidase S8/S53" evidence="7">
    <location>
        <begin position="234"/>
        <end position="551"/>
    </location>
</feature>
<protein>
    <submittedName>
        <fullName evidence="8">S8 family serine peptidase</fullName>
    </submittedName>
</protein>
<dbReference type="PROSITE" id="PS00137">
    <property type="entry name" value="SUBTILASE_HIS"/>
    <property type="match status" value="1"/>
</dbReference>
<evidence type="ECO:0000256" key="6">
    <source>
        <dbReference type="SAM" id="SignalP"/>
    </source>
</evidence>
<dbReference type="GO" id="GO:0006508">
    <property type="term" value="P:proteolysis"/>
    <property type="evidence" value="ECO:0007669"/>
    <property type="project" value="UniProtKB-KW"/>
</dbReference>
<gene>
    <name evidence="8" type="ORF">IAC29_03915</name>
</gene>
<dbReference type="PANTHER" id="PTHR43399:SF4">
    <property type="entry name" value="CELL WALL-ASSOCIATED PROTEASE"/>
    <property type="match status" value="1"/>
</dbReference>
<dbReference type="PROSITE" id="PS00138">
    <property type="entry name" value="SUBTILASE_SER"/>
    <property type="match status" value="1"/>
</dbReference>
<evidence type="ECO:0000313" key="8">
    <source>
        <dbReference type="EMBL" id="MBO8448401.1"/>
    </source>
</evidence>
<dbReference type="SUPFAM" id="SSF52743">
    <property type="entry name" value="Subtilisin-like"/>
    <property type="match status" value="1"/>
</dbReference>
<feature type="active site" description="Charge relay system" evidence="5">
    <location>
        <position position="300"/>
    </location>
</feature>
<evidence type="ECO:0000256" key="5">
    <source>
        <dbReference type="PROSITE-ProRule" id="PRU01240"/>
    </source>
</evidence>
<organism evidence="8 9">
    <name type="scientific">Candidatus Cryptobacteroides merdigallinarum</name>
    <dbReference type="NCBI Taxonomy" id="2840770"/>
    <lineage>
        <taxon>Bacteria</taxon>
        <taxon>Pseudomonadati</taxon>
        <taxon>Bacteroidota</taxon>
        <taxon>Bacteroidia</taxon>
        <taxon>Bacteroidales</taxon>
        <taxon>Candidatus Cryptobacteroides</taxon>
    </lineage>
</organism>
<sequence length="711" mass="75497">MKRTAYIILAAALLAAVSCAKEEPAGTAGTQAPSHITGPDTVAGEVVIKFDESLSDILDQLAASGRVKTRSGVTSVDEVLELIEGCELERVFPVDQGNEERTRKAGLHLWYLVKFSEDRSVDEVIEKLSALGQVQDASPVRTIKRAYNAGRKAIPLTREMIAKASAASTRAGSEDPLLKYQWHLVNNGWTTDFVIEQEHDGITFDQTEAKAKFTAGADVNVKPVWDKDIHGDPSIIVAVLDEGVCIEHEDLRESIWVNEKETWGSSKDGDGNGYAGDIYGYDFVNDRGLISWDNYGDTGHGTHVAGVISAVNGNGTGIGSIAGGTPGNPGVKIMTCQIFVGKSSTNTVNLAKAIKYAADNGAVILQCSWGYLSGLANSFEWGTGGFSDEDTWARNCPLEKSVLDYFIHNAGSADGPIQGGLPIFASGNESAAMAAFPGAYSGGCISVASIAGDFTPSVFTNYGDFTTISAPGGDQDYYFEYMEENRVRGEVGCVLSTVPKHVSETGYGYMEGTSMACPHVSGAAALALSVAYRQHRHYTAEEFRDLLYSTCRTEPLAYPARGKKHYFKYITDVDLTQPQIMNLGSYNSKMGAGLVDVAALVTAAGEGGVEMKFPNLYMEPGGSVTVMPSAYSDGAPYSVSVPDDGTVKVALWSASVTEKDASTSVSGIQAGEKVVFFGLGQGTATGTVTSSEGSQTFTVTVRKNAGGIGWL</sequence>
<dbReference type="Proteomes" id="UP000810252">
    <property type="component" value="Unassembled WGS sequence"/>
</dbReference>
<keyword evidence="3 5" id="KW-0378">Hydrolase</keyword>
<dbReference type="Pfam" id="PF00082">
    <property type="entry name" value="Peptidase_S8"/>
    <property type="match status" value="1"/>
</dbReference>
<evidence type="ECO:0000256" key="2">
    <source>
        <dbReference type="ARBA" id="ARBA00022670"/>
    </source>
</evidence>
<dbReference type="InterPro" id="IPR022398">
    <property type="entry name" value="Peptidase_S8_His-AS"/>
</dbReference>
<feature type="active site" description="Charge relay system" evidence="5">
    <location>
        <position position="514"/>
    </location>
</feature>
<keyword evidence="2 5" id="KW-0645">Protease</keyword>
<evidence type="ECO:0000313" key="9">
    <source>
        <dbReference type="Proteomes" id="UP000810252"/>
    </source>
</evidence>
<evidence type="ECO:0000256" key="3">
    <source>
        <dbReference type="ARBA" id="ARBA00022801"/>
    </source>
</evidence>
<feature type="signal peptide" evidence="6">
    <location>
        <begin position="1"/>
        <end position="20"/>
    </location>
</feature>
<comment type="caution">
    <text evidence="8">The sequence shown here is derived from an EMBL/GenBank/DDBJ whole genome shotgun (WGS) entry which is preliminary data.</text>
</comment>
<dbReference type="InterPro" id="IPR015500">
    <property type="entry name" value="Peptidase_S8_subtilisin-rel"/>
</dbReference>
<dbReference type="InterPro" id="IPR000209">
    <property type="entry name" value="Peptidase_S8/S53_dom"/>
</dbReference>
<feature type="active site" description="Charge relay system" evidence="5">
    <location>
        <position position="241"/>
    </location>
</feature>
<dbReference type="Gene3D" id="3.40.50.200">
    <property type="entry name" value="Peptidase S8/S53 domain"/>
    <property type="match status" value="1"/>
</dbReference>
<dbReference type="InterPro" id="IPR023828">
    <property type="entry name" value="Peptidase_S8_Ser-AS"/>
</dbReference>
<dbReference type="PRINTS" id="PR00723">
    <property type="entry name" value="SUBTILISIN"/>
</dbReference>
<comment type="similarity">
    <text evidence="1 5">Belongs to the peptidase S8 family.</text>
</comment>
<dbReference type="InterPro" id="IPR051048">
    <property type="entry name" value="Peptidase_S8/S53_subtilisin"/>
</dbReference>
<dbReference type="GO" id="GO:0004252">
    <property type="term" value="F:serine-type endopeptidase activity"/>
    <property type="evidence" value="ECO:0007669"/>
    <property type="project" value="UniProtKB-UniRule"/>
</dbReference>
<reference evidence="8" key="2">
    <citation type="journal article" date="2021" name="PeerJ">
        <title>Extensive microbial diversity within the chicken gut microbiome revealed by metagenomics and culture.</title>
        <authorList>
            <person name="Gilroy R."/>
            <person name="Ravi A."/>
            <person name="Getino M."/>
            <person name="Pursley I."/>
            <person name="Horton D.L."/>
            <person name="Alikhan N.F."/>
            <person name="Baker D."/>
            <person name="Gharbi K."/>
            <person name="Hall N."/>
            <person name="Watson M."/>
            <person name="Adriaenssens E.M."/>
            <person name="Foster-Nyarko E."/>
            <person name="Jarju S."/>
            <person name="Secka A."/>
            <person name="Antonio M."/>
            <person name="Oren A."/>
            <person name="Chaudhuri R.R."/>
            <person name="La Ragione R."/>
            <person name="Hildebrand F."/>
            <person name="Pallen M.J."/>
        </authorList>
    </citation>
    <scope>NUCLEOTIDE SEQUENCE</scope>
    <source>
        <strain evidence="8">20514</strain>
    </source>
</reference>
<feature type="chain" id="PRO_5038603695" evidence="6">
    <location>
        <begin position="21"/>
        <end position="711"/>
    </location>
</feature>
<proteinExistence type="inferred from homology"/>
<keyword evidence="4 5" id="KW-0720">Serine protease</keyword>
<accession>A0A9D9EHX0</accession>
<dbReference type="PROSITE" id="PS51892">
    <property type="entry name" value="SUBTILASE"/>
    <property type="match status" value="1"/>
</dbReference>
<evidence type="ECO:0000256" key="1">
    <source>
        <dbReference type="ARBA" id="ARBA00011073"/>
    </source>
</evidence>
<evidence type="ECO:0000259" key="7">
    <source>
        <dbReference type="Pfam" id="PF00082"/>
    </source>
</evidence>
<dbReference type="EMBL" id="JADIMQ010000053">
    <property type="protein sequence ID" value="MBO8448401.1"/>
    <property type="molecule type" value="Genomic_DNA"/>
</dbReference>
<dbReference type="AlphaFoldDB" id="A0A9D9EHX0"/>
<dbReference type="PROSITE" id="PS51257">
    <property type="entry name" value="PROKAR_LIPOPROTEIN"/>
    <property type="match status" value="1"/>
</dbReference>
<keyword evidence="6" id="KW-0732">Signal</keyword>
<dbReference type="PANTHER" id="PTHR43399">
    <property type="entry name" value="SUBTILISIN-RELATED"/>
    <property type="match status" value="1"/>
</dbReference>
<name>A0A9D9EHX0_9BACT</name>
<reference evidence="8" key="1">
    <citation type="submission" date="2020-10" db="EMBL/GenBank/DDBJ databases">
        <authorList>
            <person name="Gilroy R."/>
        </authorList>
    </citation>
    <scope>NUCLEOTIDE SEQUENCE</scope>
    <source>
        <strain evidence="8">20514</strain>
    </source>
</reference>
<evidence type="ECO:0000256" key="4">
    <source>
        <dbReference type="ARBA" id="ARBA00022825"/>
    </source>
</evidence>
<dbReference type="InterPro" id="IPR036852">
    <property type="entry name" value="Peptidase_S8/S53_dom_sf"/>
</dbReference>